<dbReference type="InterPro" id="IPR007995">
    <property type="entry name" value="DUF742"/>
</dbReference>
<evidence type="ECO:0000313" key="1">
    <source>
        <dbReference type="EMBL" id="MBF9071835.1"/>
    </source>
</evidence>
<dbReference type="RefSeq" id="WP_196196997.1">
    <property type="nucleotide sequence ID" value="NZ_JADPRT010000013.1"/>
</dbReference>
<dbReference type="PANTHER" id="PTHR36221:SF1">
    <property type="entry name" value="DUF742 DOMAIN-CONTAINING PROTEIN"/>
    <property type="match status" value="1"/>
</dbReference>
<dbReference type="AlphaFoldDB" id="A0A931BE79"/>
<keyword evidence="2" id="KW-1185">Reference proteome</keyword>
<dbReference type="EMBL" id="JADPRT010000013">
    <property type="protein sequence ID" value="MBF9071835.1"/>
    <property type="molecule type" value="Genomic_DNA"/>
</dbReference>
<evidence type="ECO:0000313" key="2">
    <source>
        <dbReference type="Proteomes" id="UP000657385"/>
    </source>
</evidence>
<sequence length="138" mass="14780">MPSDAIRHPATGHDLPVVWAEQDTQDMRPYAVTGGRTRPRHALRLVTLLTATGNPVGPLGPEAGQLVELCQPGHRSIAELAGVLRLPVQVVKVLTSDLIDARLLRLVVPAGHDPHAAPTAQLLEATLAGLRRKWPDVA</sequence>
<dbReference type="Proteomes" id="UP000657385">
    <property type="component" value="Unassembled WGS sequence"/>
</dbReference>
<protein>
    <submittedName>
        <fullName evidence="1">DUF742 domain-containing protein</fullName>
    </submittedName>
</protein>
<organism evidence="1 2">
    <name type="scientific">Streptacidiphilus fuscans</name>
    <dbReference type="NCBI Taxonomy" id="2789292"/>
    <lineage>
        <taxon>Bacteria</taxon>
        <taxon>Bacillati</taxon>
        <taxon>Actinomycetota</taxon>
        <taxon>Actinomycetes</taxon>
        <taxon>Kitasatosporales</taxon>
        <taxon>Streptomycetaceae</taxon>
        <taxon>Streptacidiphilus</taxon>
    </lineage>
</organism>
<proteinExistence type="predicted"/>
<gene>
    <name evidence="1" type="ORF">I2501_27810</name>
</gene>
<dbReference type="Pfam" id="PF05331">
    <property type="entry name" value="DUF742"/>
    <property type="match status" value="1"/>
</dbReference>
<accession>A0A931BE79</accession>
<comment type="caution">
    <text evidence="1">The sequence shown here is derived from an EMBL/GenBank/DDBJ whole genome shotgun (WGS) entry which is preliminary data.</text>
</comment>
<dbReference type="PANTHER" id="PTHR36221">
    <property type="entry name" value="DUF742 DOMAIN-CONTAINING PROTEIN"/>
    <property type="match status" value="1"/>
</dbReference>
<name>A0A931BE79_9ACTN</name>
<reference evidence="1" key="1">
    <citation type="submission" date="2020-11" db="EMBL/GenBank/DDBJ databases">
        <title>Isolation and identification of active actinomycetes.</title>
        <authorList>
            <person name="Yu B."/>
        </authorList>
    </citation>
    <scope>NUCLEOTIDE SEQUENCE</scope>
    <source>
        <strain evidence="1">NEAU-YB345</strain>
    </source>
</reference>